<dbReference type="EMBL" id="JARKIB010000239">
    <property type="protein sequence ID" value="KAJ7720512.1"/>
    <property type="molecule type" value="Genomic_DNA"/>
</dbReference>
<keyword evidence="1" id="KW-1133">Transmembrane helix</keyword>
<organism evidence="3 4">
    <name type="scientific">Mycena metata</name>
    <dbReference type="NCBI Taxonomy" id="1033252"/>
    <lineage>
        <taxon>Eukaryota</taxon>
        <taxon>Fungi</taxon>
        <taxon>Dikarya</taxon>
        <taxon>Basidiomycota</taxon>
        <taxon>Agaricomycotina</taxon>
        <taxon>Agaricomycetes</taxon>
        <taxon>Agaricomycetidae</taxon>
        <taxon>Agaricales</taxon>
        <taxon>Marasmiineae</taxon>
        <taxon>Mycenaceae</taxon>
        <taxon>Mycena</taxon>
    </lineage>
</organism>
<feature type="domain" description="DUF6535" evidence="2">
    <location>
        <begin position="8"/>
        <end position="183"/>
    </location>
</feature>
<feature type="transmembrane region" description="Helical" evidence="1">
    <location>
        <begin position="98"/>
        <end position="121"/>
    </location>
</feature>
<evidence type="ECO:0000313" key="3">
    <source>
        <dbReference type="EMBL" id="KAJ7720512.1"/>
    </source>
</evidence>
<feature type="transmembrane region" description="Helical" evidence="1">
    <location>
        <begin position="188"/>
        <end position="209"/>
    </location>
</feature>
<evidence type="ECO:0000259" key="2">
    <source>
        <dbReference type="Pfam" id="PF20153"/>
    </source>
</evidence>
<dbReference type="Proteomes" id="UP001215598">
    <property type="component" value="Unassembled WGS sequence"/>
</dbReference>
<dbReference type="InterPro" id="IPR045338">
    <property type="entry name" value="DUF6535"/>
</dbReference>
<evidence type="ECO:0000313" key="4">
    <source>
        <dbReference type="Proteomes" id="UP001215598"/>
    </source>
</evidence>
<comment type="caution">
    <text evidence="3">The sequence shown here is derived from an EMBL/GenBank/DDBJ whole genome shotgun (WGS) entry which is preliminary data.</text>
</comment>
<gene>
    <name evidence="3" type="ORF">B0H16DRAFT_1336046</name>
</gene>
<keyword evidence="1" id="KW-0472">Membrane</keyword>
<name>A0AAD7HHR6_9AGAR</name>
<feature type="transmembrane region" description="Helical" evidence="1">
    <location>
        <begin position="33"/>
        <end position="52"/>
    </location>
</feature>
<feature type="non-terminal residue" evidence="3">
    <location>
        <position position="210"/>
    </location>
</feature>
<reference evidence="3" key="1">
    <citation type="submission" date="2023-03" db="EMBL/GenBank/DDBJ databases">
        <title>Massive genome expansion in bonnet fungi (Mycena s.s.) driven by repeated elements and novel gene families across ecological guilds.</title>
        <authorList>
            <consortium name="Lawrence Berkeley National Laboratory"/>
            <person name="Harder C.B."/>
            <person name="Miyauchi S."/>
            <person name="Viragh M."/>
            <person name="Kuo A."/>
            <person name="Thoen E."/>
            <person name="Andreopoulos B."/>
            <person name="Lu D."/>
            <person name="Skrede I."/>
            <person name="Drula E."/>
            <person name="Henrissat B."/>
            <person name="Morin E."/>
            <person name="Kohler A."/>
            <person name="Barry K."/>
            <person name="LaButti K."/>
            <person name="Morin E."/>
            <person name="Salamov A."/>
            <person name="Lipzen A."/>
            <person name="Mereny Z."/>
            <person name="Hegedus B."/>
            <person name="Baldrian P."/>
            <person name="Stursova M."/>
            <person name="Weitz H."/>
            <person name="Taylor A."/>
            <person name="Grigoriev I.V."/>
            <person name="Nagy L.G."/>
            <person name="Martin F."/>
            <person name="Kauserud H."/>
        </authorList>
    </citation>
    <scope>NUCLEOTIDE SEQUENCE</scope>
    <source>
        <strain evidence="3">CBHHK182m</strain>
    </source>
</reference>
<keyword evidence="4" id="KW-1185">Reference proteome</keyword>
<sequence>MSEGASIWQAYTRAADAHDEQLLRQWNQSLDTMLIVATLFSAVVTAFVLVTFQDLQPSAQDLTNKLLLDVVHALKNPQTNTSQSTLEPPKFIPSSKDVWVNGLWFTSLACALGDAAIAMLIKQWLNAYSAGLPSSHQLRSRMRQHRFNALVEWKTPQIIGFLPFALSACVMVFLTGLSILLFSLNNTIAIATTTCIGIIFLFHVASLLLP</sequence>
<dbReference type="AlphaFoldDB" id="A0AAD7HHR6"/>
<evidence type="ECO:0000256" key="1">
    <source>
        <dbReference type="SAM" id="Phobius"/>
    </source>
</evidence>
<accession>A0AAD7HHR6</accession>
<feature type="transmembrane region" description="Helical" evidence="1">
    <location>
        <begin position="158"/>
        <end position="182"/>
    </location>
</feature>
<proteinExistence type="predicted"/>
<protein>
    <recommendedName>
        <fullName evidence="2">DUF6535 domain-containing protein</fullName>
    </recommendedName>
</protein>
<keyword evidence="1" id="KW-0812">Transmembrane</keyword>
<dbReference type="Pfam" id="PF20153">
    <property type="entry name" value="DUF6535"/>
    <property type="match status" value="1"/>
</dbReference>